<dbReference type="Pfam" id="PF13196">
    <property type="entry name" value="DUF4012"/>
    <property type="match status" value="1"/>
</dbReference>
<proteinExistence type="predicted"/>
<dbReference type="RefSeq" id="WP_133868059.1">
    <property type="nucleotide sequence ID" value="NZ_SOAU01000001.1"/>
</dbReference>
<sequence>MSTSEFEGGWQADAPLGRVALGLVAGLVVFATGVRPTGNVVIDLIETVIAVAVVVVVGARAPWWMLVAAAGIAGAVGLSVWPILVAVMAFALAAWVSPVDADAAARADVGAFSVSLTMVSFSLSELDIVTGASAMVGIGTGLALIVGGLGSLTAFVRKRLLVVGGVAVAVAVAGTAALGVAANGARDDLGSGVDNARAAARQAADLEADAAADDMRTAASDLEAANERIDAWWTQPARLVPIVAQHRTAAADLTEEVSDQLDAAADDLEDMSLDRLQVVDGAVDIDALRMLAEPVERFAERIDRLGTLADEVDSVWLAPPVKDKLDEVDDELVDLGPQLDRAQLALESLPAMLGENEARRYLLLFTTPSEARGLGGFIGNYAIVSIDDGRLRVDEAGRRSELERVAVEAEVVIDGPPGLLATYGKFGLGGDGEPVGPRSWSNLTLEPDWPSFASAAHQLYNDANDDDVHGVVVMDPYVLGQLSEYTGPVETNDGQRLEGDELVDYILLGQYASEQRLDELETLSTQLVDAFLDSSLPKPRRLARDFEPLVDEQRLLVWAADETEQAMLVEVGVGDGLPDPTGRDAFTLALNNSGGNKIDAFLEREVTLERAGDVVRATVELTNEAPTDGYTDYVIGNLSGLPTGTSRLYLVAYTSDQVDTATVDGAPAAIERGDELGWSTSAHYVVLGPGERTEVVYEFPARSTDSAILERLQPLATRE</sequence>
<protein>
    <submittedName>
        <fullName evidence="2">Uncharacterized protein DUF4012</fullName>
    </submittedName>
</protein>
<evidence type="ECO:0000313" key="2">
    <source>
        <dbReference type="EMBL" id="TDT15621.1"/>
    </source>
</evidence>
<evidence type="ECO:0000313" key="3">
    <source>
        <dbReference type="Proteomes" id="UP000294558"/>
    </source>
</evidence>
<keyword evidence="1" id="KW-0472">Membrane</keyword>
<dbReference type="InterPro" id="IPR025101">
    <property type="entry name" value="DUF4012"/>
</dbReference>
<keyword evidence="1" id="KW-0812">Transmembrane</keyword>
<feature type="transmembrane region" description="Helical" evidence="1">
    <location>
        <begin position="128"/>
        <end position="149"/>
    </location>
</feature>
<evidence type="ECO:0000256" key="1">
    <source>
        <dbReference type="SAM" id="Phobius"/>
    </source>
</evidence>
<feature type="transmembrane region" description="Helical" evidence="1">
    <location>
        <begin position="15"/>
        <end position="33"/>
    </location>
</feature>
<reference evidence="2 3" key="1">
    <citation type="submission" date="2019-03" db="EMBL/GenBank/DDBJ databases">
        <title>Sequencing the genomes of 1000 actinobacteria strains.</title>
        <authorList>
            <person name="Klenk H.-P."/>
        </authorList>
    </citation>
    <scope>NUCLEOTIDE SEQUENCE [LARGE SCALE GENOMIC DNA]</scope>
    <source>
        <strain evidence="2 3">DSM 18936</strain>
    </source>
</reference>
<comment type="caution">
    <text evidence="2">The sequence shown here is derived from an EMBL/GenBank/DDBJ whole genome shotgun (WGS) entry which is preliminary data.</text>
</comment>
<dbReference type="Proteomes" id="UP000294558">
    <property type="component" value="Unassembled WGS sequence"/>
</dbReference>
<gene>
    <name evidence="2" type="ORF">BDK89_1196</name>
</gene>
<dbReference type="AlphaFoldDB" id="A0A4R7HX44"/>
<dbReference type="OrthoDB" id="3203519at2"/>
<dbReference type="EMBL" id="SOAU01000001">
    <property type="protein sequence ID" value="TDT15621.1"/>
    <property type="molecule type" value="Genomic_DNA"/>
</dbReference>
<keyword evidence="3" id="KW-1185">Reference proteome</keyword>
<feature type="transmembrane region" description="Helical" evidence="1">
    <location>
        <begin position="161"/>
        <end position="182"/>
    </location>
</feature>
<keyword evidence="1" id="KW-1133">Transmembrane helix</keyword>
<organism evidence="2 3">
    <name type="scientific">Ilumatobacter fluminis</name>
    <dbReference type="NCBI Taxonomy" id="467091"/>
    <lineage>
        <taxon>Bacteria</taxon>
        <taxon>Bacillati</taxon>
        <taxon>Actinomycetota</taxon>
        <taxon>Acidimicrobiia</taxon>
        <taxon>Acidimicrobiales</taxon>
        <taxon>Ilumatobacteraceae</taxon>
        <taxon>Ilumatobacter</taxon>
    </lineage>
</organism>
<feature type="transmembrane region" description="Helical" evidence="1">
    <location>
        <begin position="63"/>
        <end position="96"/>
    </location>
</feature>
<feature type="transmembrane region" description="Helical" evidence="1">
    <location>
        <begin position="103"/>
        <end position="122"/>
    </location>
</feature>
<name>A0A4R7HX44_9ACTN</name>
<accession>A0A4R7HX44</accession>